<reference evidence="1" key="1">
    <citation type="journal article" date="2021" name="Proc. Natl. Acad. Sci. U.S.A.">
        <title>A Catalog of Tens of Thousands of Viruses from Human Metagenomes Reveals Hidden Associations with Chronic Diseases.</title>
        <authorList>
            <person name="Tisza M.J."/>
            <person name="Buck C.B."/>
        </authorList>
    </citation>
    <scope>NUCLEOTIDE SEQUENCE</scope>
    <source>
        <strain evidence="1">CtmTa7</strain>
    </source>
</reference>
<name>A0A8S5RD30_9VIRU</name>
<dbReference type="EMBL" id="BK059091">
    <property type="protein sequence ID" value="DAE28973.1"/>
    <property type="molecule type" value="Genomic_DNA"/>
</dbReference>
<organism evidence="1">
    <name type="scientific">virus sp. ctmTa7</name>
    <dbReference type="NCBI Taxonomy" id="2828255"/>
    <lineage>
        <taxon>Viruses</taxon>
    </lineage>
</organism>
<proteinExistence type="predicted"/>
<accession>A0A8S5RD30</accession>
<sequence>MKNKLENLNNIKSVSFCDYTSYDSDKCHDGGSYAFYKDYKRDDNGKWYAVYRTTADFDYCPCCGSFNNHYEDYESGYSCGEFETVTDEELLDIINSFEETEDEYIEFRYKEGSVK</sequence>
<protein>
    <submittedName>
        <fullName evidence="1">Uncharacterized protein</fullName>
    </submittedName>
</protein>
<evidence type="ECO:0000313" key="1">
    <source>
        <dbReference type="EMBL" id="DAE28973.1"/>
    </source>
</evidence>